<accession>A0A5C6QB98</accession>
<dbReference type="EMBL" id="VOLT01000009">
    <property type="protein sequence ID" value="TWX65930.1"/>
    <property type="molecule type" value="Genomic_DNA"/>
</dbReference>
<organism evidence="1 2">
    <name type="scientific">Colwellia demingiae</name>
    <dbReference type="NCBI Taxonomy" id="89401"/>
    <lineage>
        <taxon>Bacteria</taxon>
        <taxon>Pseudomonadati</taxon>
        <taxon>Pseudomonadota</taxon>
        <taxon>Gammaproteobacteria</taxon>
        <taxon>Alteromonadales</taxon>
        <taxon>Colwelliaceae</taxon>
        <taxon>Colwellia</taxon>
    </lineage>
</organism>
<dbReference type="OrthoDB" id="277390at2"/>
<dbReference type="RefSeq" id="WP_146789936.1">
    <property type="nucleotide sequence ID" value="NZ_VOLT01000009.1"/>
</dbReference>
<keyword evidence="2" id="KW-1185">Reference proteome</keyword>
<dbReference type="Pfam" id="PF07209">
    <property type="entry name" value="DUF1415"/>
    <property type="match status" value="1"/>
</dbReference>
<evidence type="ECO:0000313" key="1">
    <source>
        <dbReference type="EMBL" id="TWX65930.1"/>
    </source>
</evidence>
<protein>
    <submittedName>
        <fullName evidence="1">DUF1415 domain-containing protein</fullName>
    </submittedName>
</protein>
<comment type="caution">
    <text evidence="1">The sequence shown here is derived from an EMBL/GenBank/DDBJ whole genome shotgun (WGS) entry which is preliminary data.</text>
</comment>
<name>A0A5C6QB98_9GAMM</name>
<dbReference type="InterPro" id="IPR009858">
    <property type="entry name" value="DUF1415"/>
</dbReference>
<dbReference type="AlphaFoldDB" id="A0A5C6QB98"/>
<sequence length="190" mass="22083">MNKDIEQSSAEVDATKQWLDEIIIGLNFCPFAKKEFVNNTICYHKSDAEQVKPALQTLIKQCHYLQEHDEIETTLIIFAEGFRRFERYLDLVDYANDLLIESEFEGIFQLATMHPEYCFADDDFDDASNFTNRSPYPMLHIIREASMARVLAIYKDPEKIPEQNVALAEQKGSNYFKDILKGIHQAHPQK</sequence>
<gene>
    <name evidence="1" type="ORF">ESZ36_16635</name>
</gene>
<reference evidence="1 2" key="1">
    <citation type="submission" date="2019-07" db="EMBL/GenBank/DDBJ databases">
        <title>Genomes of sea-ice associated Colwellia species.</title>
        <authorList>
            <person name="Bowman J.P."/>
        </authorList>
    </citation>
    <scope>NUCLEOTIDE SEQUENCE [LARGE SCALE GENOMIC DNA]</scope>
    <source>
        <strain evidence="1 2">ACAM 459</strain>
    </source>
</reference>
<dbReference type="Proteomes" id="UP000321822">
    <property type="component" value="Unassembled WGS sequence"/>
</dbReference>
<evidence type="ECO:0000313" key="2">
    <source>
        <dbReference type="Proteomes" id="UP000321822"/>
    </source>
</evidence>
<proteinExistence type="predicted"/>